<feature type="domain" description="Helix-turn-helix" evidence="1">
    <location>
        <begin position="13"/>
        <end position="64"/>
    </location>
</feature>
<dbReference type="RefSeq" id="WP_122937660.1">
    <property type="nucleotide sequence ID" value="NZ_JBHSNT010000097.1"/>
</dbReference>
<reference evidence="2 3" key="1">
    <citation type="submission" date="2018-10" db="EMBL/GenBank/DDBJ databases">
        <title>Isolation, diversity and antibacterial activity of antinobacteria from the wheat rhizosphere soil.</title>
        <authorList>
            <person name="Sun T."/>
        </authorList>
    </citation>
    <scope>NUCLEOTIDE SEQUENCE [LARGE SCALE GENOMIC DNA]</scope>
    <source>
        <strain evidence="2 3">SJ-23</strain>
    </source>
</reference>
<keyword evidence="2" id="KW-0238">DNA-binding</keyword>
<keyword evidence="3" id="KW-1185">Reference proteome</keyword>
<dbReference type="Proteomes" id="UP000275048">
    <property type="component" value="Unassembled WGS sequence"/>
</dbReference>
<organism evidence="2 3">
    <name type="scientific">Agromyces tardus</name>
    <dbReference type="NCBI Taxonomy" id="2583849"/>
    <lineage>
        <taxon>Bacteria</taxon>
        <taxon>Bacillati</taxon>
        <taxon>Actinomycetota</taxon>
        <taxon>Actinomycetes</taxon>
        <taxon>Micrococcales</taxon>
        <taxon>Microbacteriaceae</taxon>
        <taxon>Agromyces</taxon>
    </lineage>
</organism>
<dbReference type="NCBIfam" id="TIGR01764">
    <property type="entry name" value="excise"/>
    <property type="match status" value="1"/>
</dbReference>
<dbReference type="SUPFAM" id="SSF46955">
    <property type="entry name" value="Putative DNA-binding domain"/>
    <property type="match status" value="1"/>
</dbReference>
<sequence length="97" mass="10615">MTPHGSGDAIGRFLTIADAAEVLAVEVATVDELIRSGELPAIRVGASGPWRVERVQLEVFIEQQYEDARRSSAWNQGEFANVFELSGARRGTIRSLD</sequence>
<dbReference type="Pfam" id="PF12728">
    <property type="entry name" value="HTH_17"/>
    <property type="match status" value="1"/>
</dbReference>
<dbReference type="AlphaFoldDB" id="A0A3M8A7A7"/>
<evidence type="ECO:0000313" key="3">
    <source>
        <dbReference type="Proteomes" id="UP000275048"/>
    </source>
</evidence>
<name>A0A3M8A7A7_9MICO</name>
<dbReference type="EMBL" id="RHHB01000032">
    <property type="protein sequence ID" value="RNB46537.1"/>
    <property type="molecule type" value="Genomic_DNA"/>
</dbReference>
<dbReference type="InterPro" id="IPR010093">
    <property type="entry name" value="SinI_DNA-bd"/>
</dbReference>
<evidence type="ECO:0000259" key="1">
    <source>
        <dbReference type="Pfam" id="PF12728"/>
    </source>
</evidence>
<comment type="caution">
    <text evidence="2">The sequence shown here is derived from an EMBL/GenBank/DDBJ whole genome shotgun (WGS) entry which is preliminary data.</text>
</comment>
<accession>A0A3M8A7A7</accession>
<proteinExistence type="predicted"/>
<dbReference type="InterPro" id="IPR041657">
    <property type="entry name" value="HTH_17"/>
</dbReference>
<gene>
    <name evidence="2" type="ORF">EDM22_13765</name>
</gene>
<evidence type="ECO:0000313" key="2">
    <source>
        <dbReference type="EMBL" id="RNB46537.1"/>
    </source>
</evidence>
<dbReference type="GO" id="GO:0003677">
    <property type="term" value="F:DNA binding"/>
    <property type="evidence" value="ECO:0007669"/>
    <property type="project" value="UniProtKB-KW"/>
</dbReference>
<dbReference type="InterPro" id="IPR009061">
    <property type="entry name" value="DNA-bd_dom_put_sf"/>
</dbReference>
<dbReference type="OrthoDB" id="5524782at2"/>
<protein>
    <submittedName>
        <fullName evidence="2">DNA-binding protein</fullName>
    </submittedName>
</protein>